<dbReference type="STRING" id="1548.CSCA_0044"/>
<dbReference type="Proteomes" id="UP000033115">
    <property type="component" value="Chromosome"/>
</dbReference>
<accession>A0A0E3M7L1</accession>
<dbReference type="InterPro" id="IPR027417">
    <property type="entry name" value="P-loop_NTPase"/>
</dbReference>
<protein>
    <recommendedName>
        <fullName evidence="3">HPr kinase</fullName>
    </recommendedName>
</protein>
<evidence type="ECO:0000313" key="1">
    <source>
        <dbReference type="EMBL" id="AKA67169.1"/>
    </source>
</evidence>
<dbReference type="SUPFAM" id="SSF53795">
    <property type="entry name" value="PEP carboxykinase-like"/>
    <property type="match status" value="1"/>
</dbReference>
<dbReference type="AlphaFoldDB" id="A0A0E3M7L1"/>
<gene>
    <name evidence="1" type="ORF">CSCA_0044</name>
</gene>
<evidence type="ECO:0000313" key="2">
    <source>
        <dbReference type="Proteomes" id="UP000033115"/>
    </source>
</evidence>
<reference evidence="1 2" key="1">
    <citation type="journal article" date="2015" name="J. Biotechnol.">
        <title>Complete genome sequence of a malodorant-producing acetogen, Clostridium scatologenes ATCC 25775(T).</title>
        <authorList>
            <person name="Zhu Z."/>
            <person name="Guo T."/>
            <person name="Zheng H."/>
            <person name="Song T."/>
            <person name="Ouyang P."/>
            <person name="Xie J."/>
        </authorList>
    </citation>
    <scope>NUCLEOTIDE SEQUENCE [LARGE SCALE GENOMIC DNA]</scope>
    <source>
        <strain evidence="1 2">ATCC 25775</strain>
    </source>
</reference>
<evidence type="ECO:0008006" key="3">
    <source>
        <dbReference type="Google" id="ProtNLM"/>
    </source>
</evidence>
<dbReference type="EMBL" id="CP009933">
    <property type="protein sequence ID" value="AKA67169.1"/>
    <property type="molecule type" value="Genomic_DNA"/>
</dbReference>
<dbReference type="HOGENOM" id="CLU_073290_1_0_9"/>
<sequence length="310" mass="35531">MTFDCKIKEKYLYRAYELNIESEVLLPELLPLEHRKYVKPDISICYGEVPKNVRQSIDKGQTFNFEKNKMWFFIKKVAILYIYNGNTIIVDLYENYNKDHLRLFILGSAFGMLLLQRNNVAVHGSALVIDGKSVIFTGLSGAGKSTLSVALRNRGYKFLTDDISVIGENSDGSFIVKPGFPQQKLCMDAMIKMNYSIEKFTKVNDDRDKYALSVGSLFSKKSAPLAAIFELVVDDVDNVEITKVTSSEKLLRMMKNIYLIEVTRYSGMDNSFFKKCIEIANKTSYYRISRPKKGFSIDQQIELIIEKLKQ</sequence>
<organism evidence="1 2">
    <name type="scientific">Clostridium scatologenes</name>
    <dbReference type="NCBI Taxonomy" id="1548"/>
    <lineage>
        <taxon>Bacteria</taxon>
        <taxon>Bacillati</taxon>
        <taxon>Bacillota</taxon>
        <taxon>Clostridia</taxon>
        <taxon>Eubacteriales</taxon>
        <taxon>Clostridiaceae</taxon>
        <taxon>Clostridium</taxon>
    </lineage>
</organism>
<keyword evidence="2" id="KW-1185">Reference proteome</keyword>
<dbReference type="KEGG" id="csq:CSCA_0044"/>
<name>A0A0E3M7L1_CLOSL</name>
<dbReference type="Gene3D" id="3.40.50.300">
    <property type="entry name" value="P-loop containing nucleotide triphosphate hydrolases"/>
    <property type="match status" value="1"/>
</dbReference>
<dbReference type="RefSeq" id="WP_029162224.1">
    <property type="nucleotide sequence ID" value="NZ_CP009933.1"/>
</dbReference>
<proteinExistence type="predicted"/>